<comment type="caution">
    <text evidence="1">The sequence shown here is derived from an EMBL/GenBank/DDBJ whole genome shotgun (WGS) entry which is preliminary data.</text>
</comment>
<gene>
    <name evidence="1" type="ORF">B0I03_106167</name>
</gene>
<dbReference type="AlphaFoldDB" id="A0A327YMY7"/>
<accession>A0A327YMY7</accession>
<dbReference type="OrthoDB" id="1524962at2"/>
<sequence>MKIKDLDKYTNAEKILLAEELWESVSKEKLELTDAMKQELDRRISLVEEDKTEFYTWEDVKNTLKKSRNA</sequence>
<dbReference type="EMBL" id="QLMI01000006">
    <property type="protein sequence ID" value="RAK21055.1"/>
    <property type="molecule type" value="Genomic_DNA"/>
</dbReference>
<dbReference type="Proteomes" id="UP000249620">
    <property type="component" value="Unassembled WGS sequence"/>
</dbReference>
<organism evidence="1 2">
    <name type="scientific">Flavobacterium aquaticum</name>
    <dbReference type="NCBI Taxonomy" id="1236486"/>
    <lineage>
        <taxon>Bacteria</taxon>
        <taxon>Pseudomonadati</taxon>
        <taxon>Bacteroidota</taxon>
        <taxon>Flavobacteriia</taxon>
        <taxon>Flavobacteriales</taxon>
        <taxon>Flavobacteriaceae</taxon>
        <taxon>Flavobacterium</taxon>
    </lineage>
</organism>
<dbReference type="RefSeq" id="WP_111567441.1">
    <property type="nucleotide sequence ID" value="NZ_QLMI01000006.1"/>
</dbReference>
<dbReference type="Pfam" id="PF09720">
    <property type="entry name" value="Unstab_antitox"/>
    <property type="match status" value="1"/>
</dbReference>
<name>A0A327YMY7_9FLAO</name>
<evidence type="ECO:0000313" key="2">
    <source>
        <dbReference type="Proteomes" id="UP000249620"/>
    </source>
</evidence>
<dbReference type="InterPro" id="IPR013406">
    <property type="entry name" value="CHP02574_addiction_mod"/>
</dbReference>
<keyword evidence="2" id="KW-1185">Reference proteome</keyword>
<protein>
    <submittedName>
        <fullName evidence="1">Putative addiction module component (TIGR02574 family)</fullName>
    </submittedName>
</protein>
<reference evidence="1 2" key="1">
    <citation type="submission" date="2018-06" db="EMBL/GenBank/DDBJ databases">
        <title>Genomic Encyclopedia of Type Strains, Phase III (KMG-III): the genomes of soil and plant-associated and newly described type strains.</title>
        <authorList>
            <person name="Whitman W."/>
        </authorList>
    </citation>
    <scope>NUCLEOTIDE SEQUENCE [LARGE SCALE GENOMIC DNA]</scope>
    <source>
        <strain evidence="1 2">CGMCC 1.12398</strain>
    </source>
</reference>
<dbReference type="NCBIfam" id="TIGR02574">
    <property type="entry name" value="stabl_TIGR02574"/>
    <property type="match status" value="1"/>
</dbReference>
<proteinExistence type="predicted"/>
<evidence type="ECO:0000313" key="1">
    <source>
        <dbReference type="EMBL" id="RAK21055.1"/>
    </source>
</evidence>